<dbReference type="EMBL" id="CAJOBB010002272">
    <property type="protein sequence ID" value="CAF3954430.1"/>
    <property type="molecule type" value="Genomic_DNA"/>
</dbReference>
<dbReference type="Proteomes" id="UP000663868">
    <property type="component" value="Unassembled WGS sequence"/>
</dbReference>
<keyword evidence="5 7" id="KW-0472">Membrane</keyword>
<feature type="compositionally biased region" description="Low complexity" evidence="6">
    <location>
        <begin position="332"/>
        <end position="346"/>
    </location>
</feature>
<evidence type="ECO:0000256" key="5">
    <source>
        <dbReference type="ARBA" id="ARBA00023136"/>
    </source>
</evidence>
<feature type="transmembrane region" description="Helical" evidence="7">
    <location>
        <begin position="159"/>
        <end position="182"/>
    </location>
</feature>
<dbReference type="Proteomes" id="UP000663860">
    <property type="component" value="Unassembled WGS sequence"/>
</dbReference>
<feature type="transmembrane region" description="Helical" evidence="7">
    <location>
        <begin position="21"/>
        <end position="48"/>
    </location>
</feature>
<keyword evidence="3 7" id="KW-0812">Transmembrane</keyword>
<feature type="transmembrane region" description="Helical" evidence="7">
    <location>
        <begin position="126"/>
        <end position="147"/>
    </location>
</feature>
<dbReference type="AlphaFoldDB" id="A0A819L2L0"/>
<dbReference type="InterPro" id="IPR011701">
    <property type="entry name" value="MFS"/>
</dbReference>
<proteinExistence type="predicted"/>
<feature type="region of interest" description="Disordered" evidence="6">
    <location>
        <begin position="226"/>
        <end position="246"/>
    </location>
</feature>
<reference evidence="9" key="1">
    <citation type="submission" date="2021-02" db="EMBL/GenBank/DDBJ databases">
        <authorList>
            <person name="Nowell W R."/>
        </authorList>
    </citation>
    <scope>NUCLEOTIDE SEQUENCE</scope>
</reference>
<protein>
    <submittedName>
        <fullName evidence="9">Uncharacterized protein</fullName>
    </submittedName>
</protein>
<keyword evidence="2" id="KW-0813">Transport</keyword>
<dbReference type="Pfam" id="PF07690">
    <property type="entry name" value="MFS_1"/>
    <property type="match status" value="1"/>
</dbReference>
<evidence type="ECO:0000313" key="8">
    <source>
        <dbReference type="EMBL" id="CAF1202569.1"/>
    </source>
</evidence>
<comment type="caution">
    <text evidence="9">The sequence shown here is derived from an EMBL/GenBank/DDBJ whole genome shotgun (WGS) entry which is preliminary data.</text>
</comment>
<sequence length="516" mass="57900">MPNEMPQFQKPWEPLFYLADLTIAPYIALSTVAFASLFATITLFPIYLHESPYNYTETTIGVLYVHNGISLFIGSILGGWLSDKASEYYGHEKCPEGRLVPALILSTLIPIGLLIFGWTFHYKVHITGIIIGYILLGFGQAALETIMSAYLTIKKQNEAAAICAANTFVNFCAGSIMITVAVPLQNAMGTGPYFSLMCSTMSGNTSDSLSSNQYNQKPFMSTNRARTRFSPQGSSRSINNKQFSSNSDASHNLIKLDQLVDTLKSLKRLISHYFDQISKLGESLLAGDVRRVYRRILLLYVKYRRRQNYEKRRMKQPIEESDNDDDDDDVNSKNSNNHNTETNNMNSIPTWTMKKIVSSQSLPFTRAGFDADQDGIEDFDEIALAATRDVANIQNHCVRVILNDHQMKLSVYGLQTRWDSEIPKQRKYVQSTTSTNNTGVQIIKKTGIKSSNIPLLTSTFPSIIPPPTTSDQELFLGSLARQLNEQTWQQLHSIFANLNSHTLSTSSTDSQEQITK</sequence>
<evidence type="ECO:0000313" key="9">
    <source>
        <dbReference type="EMBL" id="CAF3954430.1"/>
    </source>
</evidence>
<dbReference type="InterPro" id="IPR036259">
    <property type="entry name" value="MFS_trans_sf"/>
</dbReference>
<dbReference type="GO" id="GO:0005886">
    <property type="term" value="C:plasma membrane"/>
    <property type="evidence" value="ECO:0007669"/>
    <property type="project" value="TreeGrafter"/>
</dbReference>
<evidence type="ECO:0000256" key="2">
    <source>
        <dbReference type="ARBA" id="ARBA00022448"/>
    </source>
</evidence>
<keyword evidence="4 7" id="KW-1133">Transmembrane helix</keyword>
<evidence type="ECO:0000256" key="1">
    <source>
        <dbReference type="ARBA" id="ARBA00004141"/>
    </source>
</evidence>
<dbReference type="EMBL" id="CAJNOE010000411">
    <property type="protein sequence ID" value="CAF1202569.1"/>
    <property type="molecule type" value="Genomic_DNA"/>
</dbReference>
<evidence type="ECO:0000313" key="10">
    <source>
        <dbReference type="Proteomes" id="UP000663868"/>
    </source>
</evidence>
<feature type="region of interest" description="Disordered" evidence="6">
    <location>
        <begin position="312"/>
        <end position="346"/>
    </location>
</feature>
<dbReference type="Gene3D" id="1.20.1250.20">
    <property type="entry name" value="MFS general substrate transporter like domains"/>
    <property type="match status" value="1"/>
</dbReference>
<dbReference type="GO" id="GO:0022857">
    <property type="term" value="F:transmembrane transporter activity"/>
    <property type="evidence" value="ECO:0007669"/>
    <property type="project" value="InterPro"/>
</dbReference>
<evidence type="ECO:0000256" key="6">
    <source>
        <dbReference type="SAM" id="MobiDB-lite"/>
    </source>
</evidence>
<evidence type="ECO:0000256" key="4">
    <source>
        <dbReference type="ARBA" id="ARBA00022989"/>
    </source>
</evidence>
<comment type="subcellular location">
    <subcellularLocation>
        <location evidence="1">Membrane</location>
        <topology evidence="1">Multi-pass membrane protein</topology>
    </subcellularLocation>
</comment>
<name>A0A819L2L0_9BILA</name>
<evidence type="ECO:0000256" key="7">
    <source>
        <dbReference type="SAM" id="Phobius"/>
    </source>
</evidence>
<feature type="compositionally biased region" description="Acidic residues" evidence="6">
    <location>
        <begin position="319"/>
        <end position="329"/>
    </location>
</feature>
<dbReference type="PANTHER" id="PTHR23502">
    <property type="entry name" value="MAJOR FACILITATOR SUPERFAMILY"/>
    <property type="match status" value="1"/>
</dbReference>
<dbReference type="PANTHER" id="PTHR23502:SF132">
    <property type="entry name" value="POLYAMINE TRANSPORTER 2-RELATED"/>
    <property type="match status" value="1"/>
</dbReference>
<evidence type="ECO:0000256" key="3">
    <source>
        <dbReference type="ARBA" id="ARBA00022692"/>
    </source>
</evidence>
<feature type="transmembrane region" description="Helical" evidence="7">
    <location>
        <begin position="102"/>
        <end position="120"/>
    </location>
</feature>
<accession>A0A819L2L0</accession>
<organism evidence="9 10">
    <name type="scientific">Adineta steineri</name>
    <dbReference type="NCBI Taxonomy" id="433720"/>
    <lineage>
        <taxon>Eukaryota</taxon>
        <taxon>Metazoa</taxon>
        <taxon>Spiralia</taxon>
        <taxon>Gnathifera</taxon>
        <taxon>Rotifera</taxon>
        <taxon>Eurotatoria</taxon>
        <taxon>Bdelloidea</taxon>
        <taxon>Adinetida</taxon>
        <taxon>Adinetidae</taxon>
        <taxon>Adineta</taxon>
    </lineage>
</organism>
<dbReference type="SUPFAM" id="SSF103473">
    <property type="entry name" value="MFS general substrate transporter"/>
    <property type="match status" value="1"/>
</dbReference>
<feature type="transmembrane region" description="Helical" evidence="7">
    <location>
        <begin position="60"/>
        <end position="81"/>
    </location>
</feature>
<gene>
    <name evidence="8" type="ORF">IZO911_LOCUS28700</name>
    <name evidence="9" type="ORF">KXQ929_LOCUS25807</name>
</gene>